<organism evidence="2 3">
    <name type="scientific">Oleoguttula mirabilis</name>
    <dbReference type="NCBI Taxonomy" id="1507867"/>
    <lineage>
        <taxon>Eukaryota</taxon>
        <taxon>Fungi</taxon>
        <taxon>Dikarya</taxon>
        <taxon>Ascomycota</taxon>
        <taxon>Pezizomycotina</taxon>
        <taxon>Dothideomycetes</taxon>
        <taxon>Dothideomycetidae</taxon>
        <taxon>Mycosphaerellales</taxon>
        <taxon>Teratosphaeriaceae</taxon>
        <taxon>Oleoguttula</taxon>
    </lineage>
</organism>
<dbReference type="Proteomes" id="UP001324427">
    <property type="component" value="Unassembled WGS sequence"/>
</dbReference>
<keyword evidence="1" id="KW-0732">Signal</keyword>
<reference evidence="2 3" key="1">
    <citation type="submission" date="2021-11" db="EMBL/GenBank/DDBJ databases">
        <title>Black yeast isolated from Biological Soil Crust.</title>
        <authorList>
            <person name="Kurbessoian T."/>
        </authorList>
    </citation>
    <scope>NUCLEOTIDE SEQUENCE [LARGE SCALE GENOMIC DNA]</scope>
    <source>
        <strain evidence="2 3">CCFEE 5522</strain>
    </source>
</reference>
<protein>
    <submittedName>
        <fullName evidence="2">Uncharacterized protein</fullName>
    </submittedName>
</protein>
<accession>A0AAV9JZD6</accession>
<comment type="caution">
    <text evidence="2">The sequence shown here is derived from an EMBL/GenBank/DDBJ whole genome shotgun (WGS) entry which is preliminary data.</text>
</comment>
<name>A0AAV9JZD6_9PEZI</name>
<proteinExistence type="predicted"/>
<keyword evidence="3" id="KW-1185">Reference proteome</keyword>
<sequence length="189" mass="19167">MLLFILLVAAWAGYASAQTSTIQLFIDNEDPSAQWGASVIEACNGSTTYAIVCTSAPLNDACSSGASAITITEGPSVYIVTTEAVFSETSATITESCSFDNAASSAACVQTIFADGYGQNVATTTSFNLTGQYYHRYAVEATAGVKKLDGTGSCSGSGSSSSSASNIGLQGTLAMAAVIVTTLGMVIVL</sequence>
<evidence type="ECO:0000256" key="1">
    <source>
        <dbReference type="SAM" id="SignalP"/>
    </source>
</evidence>
<dbReference type="AlphaFoldDB" id="A0AAV9JZD6"/>
<feature type="chain" id="PRO_5044001393" evidence="1">
    <location>
        <begin position="18"/>
        <end position="189"/>
    </location>
</feature>
<feature type="signal peptide" evidence="1">
    <location>
        <begin position="1"/>
        <end position="17"/>
    </location>
</feature>
<evidence type="ECO:0000313" key="2">
    <source>
        <dbReference type="EMBL" id="KAK4550532.1"/>
    </source>
</evidence>
<gene>
    <name evidence="2" type="ORF">LTR36_000111</name>
</gene>
<evidence type="ECO:0000313" key="3">
    <source>
        <dbReference type="Proteomes" id="UP001324427"/>
    </source>
</evidence>
<dbReference type="EMBL" id="JAVFHQ010000001">
    <property type="protein sequence ID" value="KAK4550532.1"/>
    <property type="molecule type" value="Genomic_DNA"/>
</dbReference>